<sequence>MFHEAQLNERYPLLSKLSEPLKKAERDIVGRGHEMMQLLASMSRPELCNALLLAEAGTGKLLPLGTPIPTPFGWTTMGDLQPSDFVLGRDGKPTRVSYVSEVDETPVLYDIALSDGQVVTACADHQWLVASVSGRAESYPTNVAITQARRDRVQVRREALLALAKGDIPEFSTVGELINLISEIEGVTWHRPTRLHTYLSKQGVERRNATRTTEQTWKSGTRVSTVHVHEFNTQIALKALSEQVFRRTSWGTNGELQESVFTTQQMVDAGVLCAGGKRRRFSIRVTESLDLPKADLLVDPYVLGAWLGDGSVGKGSFTQSDLLAGGETLSDMDHLIEQIDVAGYKPHRLTSDDKTVGTEGLRAQLRQVGVLSRKHIPIVYLRGSIEQRLALLQGLMDTDGTIEEHGICELALSDETLALGAEELIRSLGIKVNRTESAAGYRDAHGELVKCKPRHRMVFTTAQQVFRLPRKAARVPSTTRSTQEWLYITDISPAPTQPGKCIQVDNEDHMYLCGPGFVPTHNTALAQVTMLVDPDRLYLEVDPARMISEAGNAENMAAKLKGFFDEAEDFVKDEKHELVLFIDEFHQIIQLSDAAVEAIKPVLAASGARGIRIIAATTYEEFHKHISPNQPLVERLQRINLNPPDQATTIKILQGMAERYGVADEFYDDHVFRQIYEYTQRYMPASAQPRKSILVLDSMVGWHRLTHRPMDRDLLSDVLMESLNVNVAFRVDGAKIKKQLDEKVFSQDWATGAVARRLQLSVADLNDKGKPMASLLFTGSTGVGKFCIDSTRVPVYSSGGETTWKLHGDLVPGDRVFGRQGRPVEVLGHFPQGMQDVYRVTLWDGRTLDVGGPHLWTVYTAKQRSKKHAGKDVAPMVLSTQEMVERGVVRTYPGDSREDLKFFIPANGPVHWPEQDFDVDPYVLGVLIGNGCLTETQLTLSSGGDDADHTVWTVGEWLGSAPKSYGHNYSWVFPVGVGPVDDRRDSLYQTKDVLASVPDLIGARSAERRIPERYKHGSVQQRWALVQGLFDTDGSIGGSNDRFNVSYSTFSKGLAEDLREVLFSLGVSNTIKSWIRTKEGGRELVEYGVHVKVGNEDKARFFSLPRKHEIARRAVIETSGRKRVKKFDMVGIASIERLPEQQSSSCIYVNDEEHLYQAGQFVVTHNTELTKQLARLLFGDDQRHLIRFDMTEYAEDSSFAAFRSELTKRVWDLSHAVLLFDEVEKASAMVTRVLLQVLDDGRLNDDNNREVSFLNTYIVLTTNAGSEIYKDIAQYAADDTGSGKQLMEYEKLIRRSISSTTGDNRFPPELLGRIDAIVPFQPLSLPTQQKIVRKKLRQMVQEVFVKHNVRIDVDARVLQYLIEDKGDTDSDAGGARAAVAKLTDEVTTAVATFLNEHPSERRIRIDVVGDLVSDDKNLLSSDAYVEVSAVR</sequence>
<feature type="domain" description="DOD-type homing endonuclease" evidence="3">
    <location>
        <begin position="923"/>
        <end position="1067"/>
    </location>
</feature>
<evidence type="ECO:0000313" key="5">
    <source>
        <dbReference type="Proteomes" id="UP001230328"/>
    </source>
</evidence>
<dbReference type="InterPro" id="IPR004860">
    <property type="entry name" value="LAGLIDADG_dom"/>
</dbReference>
<dbReference type="Pfam" id="PF07724">
    <property type="entry name" value="AAA_2"/>
    <property type="match status" value="1"/>
</dbReference>
<dbReference type="InterPro" id="IPR027434">
    <property type="entry name" value="Homing_endonucl"/>
</dbReference>
<dbReference type="SUPFAM" id="SSF55608">
    <property type="entry name" value="Homing endonucleases"/>
    <property type="match status" value="2"/>
</dbReference>
<dbReference type="InterPro" id="IPR036844">
    <property type="entry name" value="Hint_dom_sf"/>
</dbReference>
<protein>
    <recommendedName>
        <fullName evidence="3">DOD-type homing endonuclease domain-containing protein</fullName>
    </recommendedName>
</protein>
<dbReference type="RefSeq" id="WP_307527531.1">
    <property type="nucleotide sequence ID" value="NZ_JAUSZI010000002.1"/>
</dbReference>
<dbReference type="InterPro" id="IPR004042">
    <property type="entry name" value="Intein_endonuc_central"/>
</dbReference>
<evidence type="ECO:0000256" key="2">
    <source>
        <dbReference type="ARBA" id="ARBA00022840"/>
    </source>
</evidence>
<dbReference type="Gene3D" id="3.10.28.10">
    <property type="entry name" value="Homing endonucleases"/>
    <property type="match status" value="2"/>
</dbReference>
<proteinExistence type="predicted"/>
<comment type="caution">
    <text evidence="4">The sequence shown here is derived from an EMBL/GenBank/DDBJ whole genome shotgun (WGS) entry which is preliminary data.</text>
</comment>
<dbReference type="SUPFAM" id="SSF51294">
    <property type="entry name" value="Hedgehog/intein (Hint) domain"/>
    <property type="match status" value="2"/>
</dbReference>
<dbReference type="InterPro" id="IPR006142">
    <property type="entry name" value="INTEIN"/>
</dbReference>
<reference evidence="4 5" key="1">
    <citation type="submission" date="2023-07" db="EMBL/GenBank/DDBJ databases">
        <title>Comparative genomics of wheat-associated soil bacteria to identify genetic determinants of phenazine resistance.</title>
        <authorList>
            <person name="Mouncey N."/>
        </authorList>
    </citation>
    <scope>NUCLEOTIDE SEQUENCE [LARGE SCALE GENOMIC DNA]</scope>
    <source>
        <strain evidence="4 5">V2I4</strain>
    </source>
</reference>
<name>A0ABU0T6I3_9ACTN</name>
<dbReference type="SUPFAM" id="SSF52540">
    <property type="entry name" value="P-loop containing nucleoside triphosphate hydrolases"/>
    <property type="match status" value="2"/>
</dbReference>
<dbReference type="InterPro" id="IPR003959">
    <property type="entry name" value="ATPase_AAA_core"/>
</dbReference>
<accession>A0ABU0T6I3</accession>
<gene>
    <name evidence="4" type="ORF">QF035_008994</name>
</gene>
<organism evidence="4 5">
    <name type="scientific">Streptomyces umbrinus</name>
    <dbReference type="NCBI Taxonomy" id="67370"/>
    <lineage>
        <taxon>Bacteria</taxon>
        <taxon>Bacillati</taxon>
        <taxon>Actinomycetota</taxon>
        <taxon>Actinomycetes</taxon>
        <taxon>Kitasatosporales</taxon>
        <taxon>Streptomycetaceae</taxon>
        <taxon>Streptomyces</taxon>
        <taxon>Streptomyces phaeochromogenes group</taxon>
    </lineage>
</organism>
<evidence type="ECO:0000313" key="4">
    <source>
        <dbReference type="EMBL" id="MDQ1031412.1"/>
    </source>
</evidence>
<dbReference type="InterPro" id="IPR050130">
    <property type="entry name" value="ClpA_ClpB"/>
</dbReference>
<dbReference type="InterPro" id="IPR027417">
    <property type="entry name" value="P-loop_NTPase"/>
</dbReference>
<dbReference type="Pfam" id="PF14528">
    <property type="entry name" value="LAGLIDADG_3"/>
    <property type="match status" value="2"/>
</dbReference>
<dbReference type="Proteomes" id="UP001230328">
    <property type="component" value="Unassembled WGS sequence"/>
</dbReference>
<dbReference type="PRINTS" id="PR00379">
    <property type="entry name" value="INTEIN"/>
</dbReference>
<evidence type="ECO:0000256" key="1">
    <source>
        <dbReference type="ARBA" id="ARBA00022741"/>
    </source>
</evidence>
<dbReference type="EMBL" id="JAUSZI010000002">
    <property type="protein sequence ID" value="MDQ1031412.1"/>
    <property type="molecule type" value="Genomic_DNA"/>
</dbReference>
<keyword evidence="1" id="KW-0547">Nucleotide-binding</keyword>
<dbReference type="PANTHER" id="PTHR11638">
    <property type="entry name" value="ATP-DEPENDENT CLP PROTEASE"/>
    <property type="match status" value="1"/>
</dbReference>
<dbReference type="PANTHER" id="PTHR11638:SF18">
    <property type="entry name" value="HEAT SHOCK PROTEIN 104"/>
    <property type="match status" value="1"/>
</dbReference>
<dbReference type="PROSITE" id="PS50819">
    <property type="entry name" value="INTEIN_ENDONUCLEASE"/>
    <property type="match status" value="2"/>
</dbReference>
<keyword evidence="2" id="KW-0067">ATP-binding</keyword>
<keyword evidence="5" id="KW-1185">Reference proteome</keyword>
<feature type="domain" description="DOD-type homing endonuclease" evidence="3">
    <location>
        <begin position="302"/>
        <end position="430"/>
    </location>
</feature>
<evidence type="ECO:0000259" key="3">
    <source>
        <dbReference type="PROSITE" id="PS50819"/>
    </source>
</evidence>
<dbReference type="Gene3D" id="3.40.50.300">
    <property type="entry name" value="P-loop containing nucleotide triphosphate hydrolases"/>
    <property type="match status" value="3"/>
</dbReference>